<dbReference type="EMBL" id="CP003343">
    <property type="protein sequence ID" value="AFC72965.1"/>
    <property type="molecule type" value="Genomic_DNA"/>
</dbReference>
<protein>
    <submittedName>
        <fullName evidence="3">DnaA-like replication initiator protein</fullName>
    </submittedName>
</protein>
<gene>
    <name evidence="3" type="ordered locus">MCC_07705</name>
</gene>
<proteinExistence type="predicted"/>
<evidence type="ECO:0000256" key="1">
    <source>
        <dbReference type="SAM" id="MobiDB-lite"/>
    </source>
</evidence>
<geneLocation type="plasmid" evidence="3 4">
    <name>pMCC_1</name>
</geneLocation>
<keyword evidence="3" id="KW-0614">Plasmid</keyword>
<dbReference type="Proteomes" id="UP000008006">
    <property type="component" value="Plasmid pMCC_1"/>
</dbReference>
<feature type="compositionally biased region" description="Basic and acidic residues" evidence="1">
    <location>
        <begin position="259"/>
        <end position="273"/>
    </location>
</feature>
<evidence type="ECO:0000259" key="2">
    <source>
        <dbReference type="Pfam" id="PF11638"/>
    </source>
</evidence>
<name>A0AAI8F845_RICR3</name>
<dbReference type="InterPro" id="IPR024633">
    <property type="entry name" value="DnaA_N_dom"/>
</dbReference>
<dbReference type="AlphaFoldDB" id="A0AAI8F845"/>
<evidence type="ECO:0000313" key="4">
    <source>
        <dbReference type="Proteomes" id="UP000008006"/>
    </source>
</evidence>
<feature type="compositionally biased region" description="Polar residues" evidence="1">
    <location>
        <begin position="274"/>
        <end position="287"/>
    </location>
</feature>
<accession>A0AAI8F845</accession>
<dbReference type="KEGG" id="rre:MCC_07705"/>
<feature type="domain" description="DnaA N-terminal" evidence="2">
    <location>
        <begin position="749"/>
        <end position="809"/>
    </location>
</feature>
<dbReference type="InterPro" id="IPR038454">
    <property type="entry name" value="DnaA_N_sf"/>
</dbReference>
<feature type="region of interest" description="Disordered" evidence="1">
    <location>
        <begin position="254"/>
        <end position="287"/>
    </location>
</feature>
<reference evidence="4" key="1">
    <citation type="submission" date="2012-02" db="EMBL/GenBank/DDBJ databases">
        <title>Complete genome sequence of Rickettsia rhipicephali strain 3-7-female6-CWPP.</title>
        <authorList>
            <person name="Johnson S.L."/>
            <person name="Munk A.C."/>
            <person name="Han S."/>
            <person name="Bruce D.C."/>
            <person name="Dasch G.A."/>
        </authorList>
    </citation>
    <scope>NUCLEOTIDE SEQUENCE [LARGE SCALE GENOMIC DNA]</scope>
    <source>
        <strain evidence="4">3-7-female6-CWPP</strain>
        <plasmid evidence="4">pMCC_1</plasmid>
    </source>
</reference>
<keyword evidence="4" id="KW-1185">Reference proteome</keyword>
<evidence type="ECO:0000313" key="3">
    <source>
        <dbReference type="EMBL" id="AFC72965.1"/>
    </source>
</evidence>
<dbReference type="SUPFAM" id="SSF46785">
    <property type="entry name" value="Winged helix' DNA-binding domain"/>
    <property type="match status" value="1"/>
</dbReference>
<sequence>MIRYAKINTGSIIFTHNKYILFLRSGQGFQKKEHKMQSFYPLATPSDNVGIHQYYDTTKNQSYVPITGCVLSHILSSKELSTLEKMYYILADGLSCINFSKGRNRSISLPAKSWAERLSCSKSEVFVLQKSLEDKGHFIITRDKNDQGQNKRNIITTTIPDKVFNDLKYEPDRFDLGDIDNTKTRHSKSDKLDSIDNIFMSTIEGKRQHLEKTKMFIRVPYEFLKQLNSNCSISATAKTITLYLFTKIYKSSLSSNNDKGNRDTDSKDKDNRITTETYIDASNSNQNDYKDVYDHDHSITNNLHSIVTSYQELQKELKLHRNSISRALKDLEDNNLIKRDKRVIRNNDDYNSRADKSLWQISLLNISLINNNDQKKQKEQKQQIVIEYNNNKALEISKEWKCTEYDPPCTDSGQLYNKDFVLKNSIIKNIDYIDVNLKNLSVNDSSNIYKSEENFKKEFLENEQSSFPSEFYNNSSCLNDSEAGCFVSKKEYYETANFKLPRANIHPEIVARTIKDISENKELRHFYPLSEKDVDMLNFKANRGFSTNFVNQLLLKLYIKYPEKKFKNKFTFLSYMEKVLASEKHQGPLVNHTTFRFSCNIGAEEQNMLEYEQYLSHIENSFDTSKEMQVKKKIAGRFSTSIAYSILTQVEFKINANNSFITVLIPSNLALSERQIEILSEQLEAVYGMNGYYVQEVEEVEDTSNERKRRDEEKVMLYPKITTSDIVSNGTHAGILAKSGGLDTIEADTAWYHIRQGLIEELGETMYTAWFEEVVVKECNDTSTLKLTMPTRFMADWVRNNYSHVIQRLGSSAGVKRVEYGY</sequence>
<dbReference type="InterPro" id="IPR036390">
    <property type="entry name" value="WH_DNA-bd_sf"/>
</dbReference>
<dbReference type="Gene3D" id="3.30.300.180">
    <property type="match status" value="1"/>
</dbReference>
<organism evidence="3 4">
    <name type="scientific">Rickettsia rhipicephali (strain 3-7-female6-CWPP)</name>
    <dbReference type="NCBI Taxonomy" id="1105113"/>
    <lineage>
        <taxon>Bacteria</taxon>
        <taxon>Pseudomonadati</taxon>
        <taxon>Pseudomonadota</taxon>
        <taxon>Alphaproteobacteria</taxon>
        <taxon>Rickettsiales</taxon>
        <taxon>Rickettsiaceae</taxon>
        <taxon>Rickettsieae</taxon>
        <taxon>Rickettsia</taxon>
        <taxon>spotted fever group</taxon>
    </lineage>
</organism>
<dbReference type="Pfam" id="PF11638">
    <property type="entry name" value="DnaA_N"/>
    <property type="match status" value="1"/>
</dbReference>